<dbReference type="OrthoDB" id="1449018at2"/>
<dbReference type="Proteomes" id="UP000183658">
    <property type="component" value="Unassembled WGS sequence"/>
</dbReference>
<dbReference type="Pfam" id="PF19852">
    <property type="entry name" value="DUF6327"/>
    <property type="match status" value="1"/>
</dbReference>
<protein>
    <submittedName>
        <fullName evidence="2">Uncharacterized protein</fullName>
    </submittedName>
</protein>
<keyword evidence="1" id="KW-0812">Transmembrane</keyword>
<evidence type="ECO:0000313" key="2">
    <source>
        <dbReference type="EMBL" id="SEQ01955.1"/>
    </source>
</evidence>
<keyword evidence="1" id="KW-0472">Membrane</keyword>
<keyword evidence="3" id="KW-1185">Reference proteome</keyword>
<evidence type="ECO:0000256" key="1">
    <source>
        <dbReference type="SAM" id="Phobius"/>
    </source>
</evidence>
<dbReference type="RefSeq" id="WP_074720329.1">
    <property type="nucleotide sequence ID" value="NZ_CBCRVS010000003.1"/>
</dbReference>
<feature type="transmembrane region" description="Helical" evidence="1">
    <location>
        <begin position="57"/>
        <end position="78"/>
    </location>
</feature>
<reference evidence="3" key="1">
    <citation type="submission" date="2016-10" db="EMBL/GenBank/DDBJ databases">
        <authorList>
            <person name="Varghese N."/>
            <person name="Submissions S."/>
        </authorList>
    </citation>
    <scope>NUCLEOTIDE SEQUENCE [LARGE SCALE GENOMIC DNA]</scope>
    <source>
        <strain evidence="3">DSM 15719</strain>
    </source>
</reference>
<accession>A0A1H9CL86</accession>
<proteinExistence type="predicted"/>
<sequence length="83" mass="9569">MGPKKYSSYAQIDRELEILKIEKEISYQKIVLGYYKTKESITPHHLLNNFLGSFKSAFTGSYGTILNVAVPFIIKWIIDKKRG</sequence>
<keyword evidence="1" id="KW-1133">Transmembrane helix</keyword>
<gene>
    <name evidence="2" type="ORF">SAMN05444355_101206</name>
</gene>
<dbReference type="EMBL" id="FOFZ01000001">
    <property type="protein sequence ID" value="SEQ01955.1"/>
    <property type="molecule type" value="Genomic_DNA"/>
</dbReference>
<name>A0A1H9CL86_FLAFI</name>
<dbReference type="InterPro" id="IPR046290">
    <property type="entry name" value="DUF6327"/>
</dbReference>
<evidence type="ECO:0000313" key="3">
    <source>
        <dbReference type="Proteomes" id="UP000183658"/>
    </source>
</evidence>
<dbReference type="AlphaFoldDB" id="A0A1H9CL86"/>
<organism evidence="2 3">
    <name type="scientific">Flavobacterium frigoris</name>
    <dbReference type="NCBI Taxonomy" id="229204"/>
    <lineage>
        <taxon>Bacteria</taxon>
        <taxon>Pseudomonadati</taxon>
        <taxon>Bacteroidota</taxon>
        <taxon>Flavobacteriia</taxon>
        <taxon>Flavobacteriales</taxon>
        <taxon>Flavobacteriaceae</taxon>
        <taxon>Flavobacterium</taxon>
    </lineage>
</organism>